<sequence length="614" mass="65073">MTAAEGRTGGHGSLAWQGIRLLAAAVRAEPACFAGAVAGSALYAGMTIASAWALGNAVDEVLLPAARDGGPAGAALAGLCWLLTAIALLKVLGFVAREYLAGVLHFRVEAAMQRRLIRRYSHLPLAWHQRNPAGDLLSTINADVSTTWQALYLLPSALSAVFMLALGLGDMLATDVSLAVVGFVLFALVLGFSLVYERYAGPLVARAQHLRGDLSAVTHESVDGALVVKALGREDHETRRFAESVDRLRHANVAAGRIRSLYDPVMEALPNIAMLTVLLIGAVRVSSGDARAGDVVHVAYLIAVLAFPVLSIGWILGEFPVNATAYQRVRRVLEADGELTYGPEQAHDGGHATLTADRVGYTYPGADTATLRDVALTLRPGRTVALVGPTGCGKSTLVSLIGRLADPDHGTITLDGQDLRSYARGAVAERISVVPQQTFLFKDTVRGNVALDRPTSDADIWAALHTAQADSFVRDLPDGLDSAVGERGTTLSGGQRQRLAIVRALIRRPGLLVLDDATSAIDPRVEAAILGGLAESAGMTTLVVTHRVATIALADEVVYMEEGRVVATGEHESLLRDCAGYRELITAYQRDREERSGATPSNPASPEFEEVSGR</sequence>
<feature type="transmembrane region" description="Helical" evidence="8">
    <location>
        <begin position="176"/>
        <end position="196"/>
    </location>
</feature>
<feature type="transmembrane region" description="Helical" evidence="8">
    <location>
        <begin position="31"/>
        <end position="54"/>
    </location>
</feature>
<feature type="transmembrane region" description="Helical" evidence="8">
    <location>
        <begin position="74"/>
        <end position="96"/>
    </location>
</feature>
<feature type="domain" description="ABC transmembrane type-1" evidence="10">
    <location>
        <begin position="34"/>
        <end position="319"/>
    </location>
</feature>
<keyword evidence="5 8" id="KW-1133">Transmembrane helix</keyword>
<dbReference type="InterPro" id="IPR039421">
    <property type="entry name" value="Type_1_exporter"/>
</dbReference>
<evidence type="ECO:0000256" key="6">
    <source>
        <dbReference type="ARBA" id="ARBA00023136"/>
    </source>
</evidence>
<evidence type="ECO:0000256" key="4">
    <source>
        <dbReference type="ARBA" id="ARBA00022840"/>
    </source>
</evidence>
<dbReference type="InterPro" id="IPR036640">
    <property type="entry name" value="ABC1_TM_sf"/>
</dbReference>
<accession>A0ABS2AKK4</accession>
<comment type="subcellular location">
    <subcellularLocation>
        <location evidence="1">Cell membrane</location>
        <topology evidence="1">Multi-pass membrane protein</topology>
    </subcellularLocation>
</comment>
<feature type="region of interest" description="Disordered" evidence="7">
    <location>
        <begin position="590"/>
        <end position="614"/>
    </location>
</feature>
<dbReference type="SMART" id="SM00382">
    <property type="entry name" value="AAA"/>
    <property type="match status" value="1"/>
</dbReference>
<dbReference type="Gene3D" id="1.20.1560.10">
    <property type="entry name" value="ABC transporter type 1, transmembrane domain"/>
    <property type="match status" value="1"/>
</dbReference>
<dbReference type="Proteomes" id="UP000632138">
    <property type="component" value="Unassembled WGS sequence"/>
</dbReference>
<evidence type="ECO:0000256" key="7">
    <source>
        <dbReference type="SAM" id="MobiDB-lite"/>
    </source>
</evidence>
<dbReference type="RefSeq" id="WP_203380367.1">
    <property type="nucleotide sequence ID" value="NZ_JAENHP010000014.1"/>
</dbReference>
<evidence type="ECO:0000256" key="1">
    <source>
        <dbReference type="ARBA" id="ARBA00004651"/>
    </source>
</evidence>
<dbReference type="Gene3D" id="3.40.50.300">
    <property type="entry name" value="P-loop containing nucleotide triphosphate hydrolases"/>
    <property type="match status" value="1"/>
</dbReference>
<gene>
    <name evidence="11" type="ORF">JIG36_33220</name>
</gene>
<keyword evidence="12" id="KW-1185">Reference proteome</keyword>
<keyword evidence="6 8" id="KW-0472">Membrane</keyword>
<feature type="transmembrane region" description="Helical" evidence="8">
    <location>
        <begin position="150"/>
        <end position="170"/>
    </location>
</feature>
<dbReference type="InterPro" id="IPR011527">
    <property type="entry name" value="ABC1_TM_dom"/>
</dbReference>
<dbReference type="InterPro" id="IPR027417">
    <property type="entry name" value="P-loop_NTPase"/>
</dbReference>
<dbReference type="PANTHER" id="PTHR24221:SF654">
    <property type="entry name" value="ATP-BINDING CASSETTE SUB-FAMILY B MEMBER 6"/>
    <property type="match status" value="1"/>
</dbReference>
<dbReference type="SUPFAM" id="SSF90123">
    <property type="entry name" value="ABC transporter transmembrane region"/>
    <property type="match status" value="1"/>
</dbReference>
<dbReference type="SUPFAM" id="SSF52540">
    <property type="entry name" value="P-loop containing nucleoside triphosphate hydrolases"/>
    <property type="match status" value="1"/>
</dbReference>
<keyword evidence="3" id="KW-0547">Nucleotide-binding</keyword>
<evidence type="ECO:0000313" key="11">
    <source>
        <dbReference type="EMBL" id="MBM2620384.1"/>
    </source>
</evidence>
<evidence type="ECO:0000256" key="5">
    <source>
        <dbReference type="ARBA" id="ARBA00022989"/>
    </source>
</evidence>
<dbReference type="EMBL" id="JAENHP010000014">
    <property type="protein sequence ID" value="MBM2620384.1"/>
    <property type="molecule type" value="Genomic_DNA"/>
</dbReference>
<name>A0ABS2AKK4_9ACTN</name>
<dbReference type="Pfam" id="PF00005">
    <property type="entry name" value="ABC_tran"/>
    <property type="match status" value="1"/>
</dbReference>
<comment type="caution">
    <text evidence="11">The sequence shown here is derived from an EMBL/GenBank/DDBJ whole genome shotgun (WGS) entry which is preliminary data.</text>
</comment>
<dbReference type="PROSITE" id="PS50893">
    <property type="entry name" value="ABC_TRANSPORTER_2"/>
    <property type="match status" value="1"/>
</dbReference>
<evidence type="ECO:0000259" key="10">
    <source>
        <dbReference type="PROSITE" id="PS50929"/>
    </source>
</evidence>
<feature type="transmembrane region" description="Helical" evidence="8">
    <location>
        <begin position="298"/>
        <end position="321"/>
    </location>
</feature>
<feature type="domain" description="ABC transporter" evidence="9">
    <location>
        <begin position="354"/>
        <end position="587"/>
    </location>
</feature>
<evidence type="ECO:0000259" key="9">
    <source>
        <dbReference type="PROSITE" id="PS50893"/>
    </source>
</evidence>
<evidence type="ECO:0000256" key="2">
    <source>
        <dbReference type="ARBA" id="ARBA00022692"/>
    </source>
</evidence>
<evidence type="ECO:0000313" key="12">
    <source>
        <dbReference type="Proteomes" id="UP000632138"/>
    </source>
</evidence>
<dbReference type="PROSITE" id="PS50929">
    <property type="entry name" value="ABC_TM1F"/>
    <property type="match status" value="1"/>
</dbReference>
<dbReference type="InterPro" id="IPR017871">
    <property type="entry name" value="ABC_transporter-like_CS"/>
</dbReference>
<dbReference type="GO" id="GO:0005524">
    <property type="term" value="F:ATP binding"/>
    <property type="evidence" value="ECO:0007669"/>
    <property type="project" value="UniProtKB-KW"/>
</dbReference>
<dbReference type="InterPro" id="IPR003593">
    <property type="entry name" value="AAA+_ATPase"/>
</dbReference>
<dbReference type="InterPro" id="IPR003439">
    <property type="entry name" value="ABC_transporter-like_ATP-bd"/>
</dbReference>
<organism evidence="11 12">
    <name type="scientific">Paractinoplanes ovalisporus</name>
    <dbReference type="NCBI Taxonomy" id="2810368"/>
    <lineage>
        <taxon>Bacteria</taxon>
        <taxon>Bacillati</taxon>
        <taxon>Actinomycetota</taxon>
        <taxon>Actinomycetes</taxon>
        <taxon>Micromonosporales</taxon>
        <taxon>Micromonosporaceae</taxon>
        <taxon>Paractinoplanes</taxon>
    </lineage>
</organism>
<protein>
    <submittedName>
        <fullName evidence="11">ABC transporter ATP-binding protein</fullName>
    </submittedName>
</protein>
<proteinExistence type="predicted"/>
<dbReference type="PROSITE" id="PS00211">
    <property type="entry name" value="ABC_TRANSPORTER_1"/>
    <property type="match status" value="1"/>
</dbReference>
<keyword evidence="4 11" id="KW-0067">ATP-binding</keyword>
<keyword evidence="2 8" id="KW-0812">Transmembrane</keyword>
<dbReference type="PANTHER" id="PTHR24221">
    <property type="entry name" value="ATP-BINDING CASSETTE SUB-FAMILY B"/>
    <property type="match status" value="1"/>
</dbReference>
<reference evidence="11 12" key="1">
    <citation type="submission" date="2021-01" db="EMBL/GenBank/DDBJ databases">
        <title>Actinoplanes sp. nov. LDG1-06 isolated from lichen.</title>
        <authorList>
            <person name="Saeng-In P."/>
            <person name="Phongsopitanun W."/>
            <person name="Kanchanasin P."/>
            <person name="Yuki M."/>
            <person name="Kudo T."/>
            <person name="Ohkuma M."/>
            <person name="Tanasupawat S."/>
        </authorList>
    </citation>
    <scope>NUCLEOTIDE SEQUENCE [LARGE SCALE GENOMIC DNA]</scope>
    <source>
        <strain evidence="11 12">LDG1-06</strain>
    </source>
</reference>
<evidence type="ECO:0000256" key="8">
    <source>
        <dbReference type="SAM" id="Phobius"/>
    </source>
</evidence>
<evidence type="ECO:0000256" key="3">
    <source>
        <dbReference type="ARBA" id="ARBA00022741"/>
    </source>
</evidence>
<dbReference type="Pfam" id="PF00664">
    <property type="entry name" value="ABC_membrane"/>
    <property type="match status" value="1"/>
</dbReference>